<dbReference type="InterPro" id="IPR004525">
    <property type="entry name" value="EpmA"/>
</dbReference>
<dbReference type="GO" id="GO:0000049">
    <property type="term" value="F:tRNA binding"/>
    <property type="evidence" value="ECO:0007669"/>
    <property type="project" value="TreeGrafter"/>
</dbReference>
<keyword evidence="2" id="KW-0547">Nucleotide-binding</keyword>
<reference evidence="6" key="1">
    <citation type="submission" date="2016-10" db="EMBL/GenBank/DDBJ databases">
        <authorList>
            <person name="Varghese N."/>
            <person name="Submissions S."/>
        </authorList>
    </citation>
    <scope>NUCLEOTIDE SEQUENCE [LARGE SCALE GENOMIC DNA]</scope>
    <source>
        <strain evidence="6">BL36</strain>
    </source>
</reference>
<dbReference type="NCBIfam" id="TIGR00462">
    <property type="entry name" value="genX"/>
    <property type="match status" value="1"/>
</dbReference>
<evidence type="ECO:0000256" key="1">
    <source>
        <dbReference type="ARBA" id="ARBA00022598"/>
    </source>
</evidence>
<keyword evidence="1" id="KW-0436">Ligase</keyword>
<dbReference type="GO" id="GO:0004824">
    <property type="term" value="F:lysine-tRNA ligase activity"/>
    <property type="evidence" value="ECO:0007669"/>
    <property type="project" value="InterPro"/>
</dbReference>
<keyword evidence="5" id="KW-0030">Aminoacyl-tRNA synthetase</keyword>
<dbReference type="AlphaFoldDB" id="A0A1I4L516"/>
<dbReference type="PROSITE" id="PS50862">
    <property type="entry name" value="AA_TRNA_LIGASE_II"/>
    <property type="match status" value="1"/>
</dbReference>
<dbReference type="EMBL" id="FOTK01000012">
    <property type="protein sequence ID" value="SFL86021.1"/>
    <property type="molecule type" value="Genomic_DNA"/>
</dbReference>
<dbReference type="GO" id="GO:0005829">
    <property type="term" value="C:cytosol"/>
    <property type="evidence" value="ECO:0007669"/>
    <property type="project" value="TreeGrafter"/>
</dbReference>
<dbReference type="InterPro" id="IPR018149">
    <property type="entry name" value="Lys-tRNA-synth_II_C"/>
</dbReference>
<sequence>MSVAPSPWWSPDRHADRRPCLLLRNRILAAFRAWFAARDFVEAETACLQVSPGNEAHLSAFATEAIGASGARTPLYLHTSPEFACKKLLAAGETRLLSVARVFRNRERGPLHHPEFTMLEWYRAGVPYTDLMADCADLLALAAETAGTRRFRYRDRETDPFAEPERLTLAEAFDHFAGIDLLATISATRDTDRDGLAAAVDRAGLRVAPDDTWADLFSRVLVARIEPHLGIGRPTILCEYPISEAALARPASDDPRVAERFELYACGVELANAFGELTDPASLRMRFEEEMAEKRRVYGEDYPIDEDFFDALAVMPDASGIALGFDRLAMLACGANRIDDVLWTPVAETRP</sequence>
<protein>
    <submittedName>
        <fullName evidence="5">Lysyl-tRNA synthetase, class 2</fullName>
    </submittedName>
</protein>
<proteinExistence type="predicted"/>
<dbReference type="Proteomes" id="UP000199048">
    <property type="component" value="Unassembled WGS sequence"/>
</dbReference>
<name>A0A1I4L516_9HYPH</name>
<accession>A0A1I4L516</accession>
<dbReference type="PANTHER" id="PTHR42918:SF6">
    <property type="entry name" value="ELONGATION FACTOR P--(R)-BETA-LYSINE LIGASE"/>
    <property type="match status" value="1"/>
</dbReference>
<dbReference type="OrthoDB" id="9801152at2"/>
<dbReference type="PRINTS" id="PR00982">
    <property type="entry name" value="TRNASYNTHLYS"/>
</dbReference>
<dbReference type="GO" id="GO:0006430">
    <property type="term" value="P:lysyl-tRNA aminoacylation"/>
    <property type="evidence" value="ECO:0007669"/>
    <property type="project" value="InterPro"/>
</dbReference>
<dbReference type="SUPFAM" id="SSF55681">
    <property type="entry name" value="Class II aaRS and biotin synthetases"/>
    <property type="match status" value="1"/>
</dbReference>
<feature type="domain" description="Aminoacyl-transfer RNA synthetases class-II family profile" evidence="4">
    <location>
        <begin position="23"/>
        <end position="345"/>
    </location>
</feature>
<keyword evidence="6" id="KW-1185">Reference proteome</keyword>
<gene>
    <name evidence="5" type="ORF">SAMN05192568_1012120</name>
</gene>
<evidence type="ECO:0000313" key="6">
    <source>
        <dbReference type="Proteomes" id="UP000199048"/>
    </source>
</evidence>
<evidence type="ECO:0000256" key="2">
    <source>
        <dbReference type="ARBA" id="ARBA00022741"/>
    </source>
</evidence>
<dbReference type="GO" id="GO:0005524">
    <property type="term" value="F:ATP binding"/>
    <property type="evidence" value="ECO:0007669"/>
    <property type="project" value="UniProtKB-KW"/>
</dbReference>
<organism evidence="5 6">
    <name type="scientific">Methylobacterium pseudosasicola</name>
    <dbReference type="NCBI Taxonomy" id="582667"/>
    <lineage>
        <taxon>Bacteria</taxon>
        <taxon>Pseudomonadati</taxon>
        <taxon>Pseudomonadota</taxon>
        <taxon>Alphaproteobacteria</taxon>
        <taxon>Hyphomicrobiales</taxon>
        <taxon>Methylobacteriaceae</taxon>
        <taxon>Methylobacterium</taxon>
    </lineage>
</organism>
<evidence type="ECO:0000313" key="5">
    <source>
        <dbReference type="EMBL" id="SFL86021.1"/>
    </source>
</evidence>
<dbReference type="Pfam" id="PF00152">
    <property type="entry name" value="tRNA-synt_2"/>
    <property type="match status" value="1"/>
</dbReference>
<dbReference type="PANTHER" id="PTHR42918">
    <property type="entry name" value="LYSYL-TRNA SYNTHETASE"/>
    <property type="match status" value="1"/>
</dbReference>
<dbReference type="InterPro" id="IPR004364">
    <property type="entry name" value="Aa-tRNA-synt_II"/>
</dbReference>
<dbReference type="InterPro" id="IPR045864">
    <property type="entry name" value="aa-tRNA-synth_II/BPL/LPL"/>
</dbReference>
<evidence type="ECO:0000256" key="3">
    <source>
        <dbReference type="ARBA" id="ARBA00022840"/>
    </source>
</evidence>
<keyword evidence="3" id="KW-0067">ATP-binding</keyword>
<dbReference type="Gene3D" id="3.30.930.10">
    <property type="entry name" value="Bira Bifunctional Protein, Domain 2"/>
    <property type="match status" value="1"/>
</dbReference>
<dbReference type="STRING" id="582667.SAMN05192568_1012120"/>
<evidence type="ECO:0000259" key="4">
    <source>
        <dbReference type="PROSITE" id="PS50862"/>
    </source>
</evidence>
<dbReference type="RefSeq" id="WP_092041351.1">
    <property type="nucleotide sequence ID" value="NZ_FOTK01000012.1"/>
</dbReference>
<dbReference type="InterPro" id="IPR006195">
    <property type="entry name" value="aa-tRNA-synth_II"/>
</dbReference>